<dbReference type="InterPro" id="IPR058031">
    <property type="entry name" value="AAA_lid_NorR"/>
</dbReference>
<comment type="caution">
    <text evidence="8">The sequence shown here is derived from an EMBL/GenBank/DDBJ whole genome shotgun (WGS) entry which is preliminary data.</text>
</comment>
<gene>
    <name evidence="8" type="ORF">AAV32_06220</name>
    <name evidence="9" type="ORF">EV679_1392</name>
</gene>
<dbReference type="InterPro" id="IPR025662">
    <property type="entry name" value="Sigma_54_int_dom_ATP-bd_1"/>
</dbReference>
<feature type="region of interest" description="Disordered" evidence="6">
    <location>
        <begin position="616"/>
        <end position="647"/>
    </location>
</feature>
<dbReference type="InterPro" id="IPR009057">
    <property type="entry name" value="Homeodomain-like_sf"/>
</dbReference>
<dbReference type="EMBL" id="SGWZ01000002">
    <property type="protein sequence ID" value="RZS70004.1"/>
    <property type="molecule type" value="Genomic_DNA"/>
</dbReference>
<dbReference type="PROSITE" id="PS50045">
    <property type="entry name" value="SIGMA54_INTERACT_4"/>
    <property type="match status" value="1"/>
</dbReference>
<evidence type="ECO:0000313" key="11">
    <source>
        <dbReference type="Proteomes" id="UP000292039"/>
    </source>
</evidence>
<dbReference type="GO" id="GO:0043565">
    <property type="term" value="F:sequence-specific DNA binding"/>
    <property type="evidence" value="ECO:0007669"/>
    <property type="project" value="InterPro"/>
</dbReference>
<feature type="region of interest" description="Disordered" evidence="6">
    <location>
        <begin position="292"/>
        <end position="358"/>
    </location>
</feature>
<evidence type="ECO:0000256" key="2">
    <source>
        <dbReference type="ARBA" id="ARBA00022840"/>
    </source>
</evidence>
<proteinExistence type="predicted"/>
<evidence type="ECO:0000256" key="3">
    <source>
        <dbReference type="ARBA" id="ARBA00023015"/>
    </source>
</evidence>
<reference evidence="9 11" key="2">
    <citation type="submission" date="2019-02" db="EMBL/GenBank/DDBJ databases">
        <title>Genomic Encyclopedia of Type Strains, Phase IV (KMG-IV): sequencing the most valuable type-strain genomes for metagenomic binning, comparative biology and taxonomic classification.</title>
        <authorList>
            <person name="Goeker M."/>
        </authorList>
    </citation>
    <scope>NUCLEOTIDE SEQUENCE [LARGE SCALE GENOMIC DNA]</scope>
    <source>
        <strain evidence="9 11">DSM 16618</strain>
    </source>
</reference>
<dbReference type="Gene3D" id="3.40.50.300">
    <property type="entry name" value="P-loop containing nucleotide triphosphate hydrolases"/>
    <property type="match status" value="1"/>
</dbReference>
<dbReference type="CDD" id="cd00009">
    <property type="entry name" value="AAA"/>
    <property type="match status" value="1"/>
</dbReference>
<keyword evidence="10" id="KW-1185">Reference proteome</keyword>
<evidence type="ECO:0000256" key="6">
    <source>
        <dbReference type="SAM" id="MobiDB-lite"/>
    </source>
</evidence>
<accession>A0A171KUP6</accession>
<evidence type="ECO:0000313" key="9">
    <source>
        <dbReference type="EMBL" id="RZS70004.1"/>
    </source>
</evidence>
<dbReference type="PROSITE" id="PS00675">
    <property type="entry name" value="SIGMA54_INTERACT_1"/>
    <property type="match status" value="1"/>
</dbReference>
<organism evidence="8 10">
    <name type="scientific">Kerstersia gyiorum</name>
    <dbReference type="NCBI Taxonomy" id="206506"/>
    <lineage>
        <taxon>Bacteria</taxon>
        <taxon>Pseudomonadati</taxon>
        <taxon>Pseudomonadota</taxon>
        <taxon>Betaproteobacteria</taxon>
        <taxon>Burkholderiales</taxon>
        <taxon>Alcaligenaceae</taxon>
        <taxon>Kerstersia</taxon>
    </lineage>
</organism>
<name>A0A171KUP6_9BURK</name>
<feature type="domain" description="Sigma-54 factor interaction" evidence="7">
    <location>
        <begin position="362"/>
        <end position="589"/>
    </location>
</feature>
<evidence type="ECO:0000313" key="8">
    <source>
        <dbReference type="EMBL" id="KKO72613.1"/>
    </source>
</evidence>
<sequence>MTFHFATAPQAEPSSAPVLRSWQRCMARESDMQPDPVMLVRGELNVRLAQHASLLQAAQPEIDTLSNMVGRHAGIVLLADATGVILQTAGNASFLQQAESVALQPGVSWAEQHRGTNAIGTALLENTPVRVHGAEHYLHCNRILSCHGAPVWSPRGDRMGVLDISGAASQLHDYALGLASLCSRLITNRMMQQSLAGRELLVFQRQPSLLESTERAMLLLDDGHIVGANDLALTLLRASWQDLLDQPAQQWVGDWRQLGQDAAELRSPLGERFYACLFRTGKRVASTLPAAGNAAHNAGSRSDSSQYKPAPTEARTTYGQDAALSSTESTSAEREQMPTPAAPAAKEERAVTPRRHPALSADLALDPQLVSRFDAVRRAFDGGLGVFLHGETGAGKEIYARRLHAASRWRDGPFVAVNCGALPESLIEAELFGYEAGAFTGARRNGARGRLREADGGVLFLDEIGDMPLSLQTRLLRALQERAVQPLGSDRLVPVEFGLISATHRDIGTLVQSEQFRNDLFYRLHDLRVNLPPLRERPDLRSYLCSALRATAGDAMPLTLDDSALDRLSAHAWPGNYRELHAFLRTLSVMSAPGSVIRAEDVSAFLQSTVLPASPATTGPGATPSAPPHAAAGFNPSPVGGPATTDKVDVPATAAASHVQATGASGLRQATITMIEQALAACSGNVTQAARRLGIHRSTIYRYLERHPRATLRPGFAR</sequence>
<dbReference type="Proteomes" id="UP000078084">
    <property type="component" value="Unassembled WGS sequence"/>
</dbReference>
<keyword evidence="5" id="KW-0804">Transcription</keyword>
<dbReference type="InterPro" id="IPR027417">
    <property type="entry name" value="P-loop_NTPase"/>
</dbReference>
<dbReference type="PANTHER" id="PTHR32071">
    <property type="entry name" value="TRANSCRIPTIONAL REGULATORY PROTEIN"/>
    <property type="match status" value="1"/>
</dbReference>
<dbReference type="Pfam" id="PF00158">
    <property type="entry name" value="Sigma54_activat"/>
    <property type="match status" value="1"/>
</dbReference>
<dbReference type="InterPro" id="IPR029016">
    <property type="entry name" value="GAF-like_dom_sf"/>
</dbReference>
<dbReference type="PRINTS" id="PR01590">
    <property type="entry name" value="HTHFIS"/>
</dbReference>
<dbReference type="SUPFAM" id="SSF52540">
    <property type="entry name" value="P-loop containing nucleoside triphosphate hydrolases"/>
    <property type="match status" value="1"/>
</dbReference>
<dbReference type="Gene3D" id="3.30.450.40">
    <property type="match status" value="1"/>
</dbReference>
<dbReference type="EMBL" id="LBNE01000002">
    <property type="protein sequence ID" value="KKO72613.1"/>
    <property type="molecule type" value="Genomic_DNA"/>
</dbReference>
<dbReference type="Pfam" id="PF02954">
    <property type="entry name" value="HTH_8"/>
    <property type="match status" value="1"/>
</dbReference>
<keyword evidence="3" id="KW-0805">Transcription regulation</keyword>
<dbReference type="Proteomes" id="UP000292039">
    <property type="component" value="Unassembled WGS sequence"/>
</dbReference>
<dbReference type="GO" id="GO:0006355">
    <property type="term" value="P:regulation of DNA-templated transcription"/>
    <property type="evidence" value="ECO:0007669"/>
    <property type="project" value="InterPro"/>
</dbReference>
<evidence type="ECO:0000256" key="1">
    <source>
        <dbReference type="ARBA" id="ARBA00022741"/>
    </source>
</evidence>
<protein>
    <submittedName>
        <fullName evidence="9">Transcriptional regulator of acetoin/glycerol metabolism</fullName>
    </submittedName>
</protein>
<dbReference type="Pfam" id="PF25601">
    <property type="entry name" value="AAA_lid_14"/>
    <property type="match status" value="1"/>
</dbReference>
<keyword evidence="2" id="KW-0067">ATP-binding</keyword>
<keyword evidence="4" id="KW-0238">DNA-binding</keyword>
<evidence type="ECO:0000256" key="4">
    <source>
        <dbReference type="ARBA" id="ARBA00023125"/>
    </source>
</evidence>
<dbReference type="GO" id="GO:0005524">
    <property type="term" value="F:ATP binding"/>
    <property type="evidence" value="ECO:0007669"/>
    <property type="project" value="UniProtKB-KW"/>
</dbReference>
<dbReference type="Pfam" id="PF01590">
    <property type="entry name" value="GAF"/>
    <property type="match status" value="1"/>
</dbReference>
<reference evidence="8 10" key="1">
    <citation type="submission" date="2015-04" db="EMBL/GenBank/DDBJ databases">
        <title>Genome sequence of Kerstersia gyiorum CG1.</title>
        <authorList>
            <person name="Greninger A.L."/>
            <person name="Kozyreva V."/>
            <person name="Chaturvedi V."/>
        </authorList>
    </citation>
    <scope>NUCLEOTIDE SEQUENCE [LARGE SCALE GENOMIC DNA]</scope>
    <source>
        <strain evidence="8 10">CG1</strain>
    </source>
</reference>
<evidence type="ECO:0000259" key="7">
    <source>
        <dbReference type="PROSITE" id="PS50045"/>
    </source>
</evidence>
<dbReference type="InterPro" id="IPR002197">
    <property type="entry name" value="HTH_Fis"/>
</dbReference>
<dbReference type="SMART" id="SM00382">
    <property type="entry name" value="AAA"/>
    <property type="match status" value="1"/>
</dbReference>
<dbReference type="Gene3D" id="1.10.10.60">
    <property type="entry name" value="Homeodomain-like"/>
    <property type="match status" value="1"/>
</dbReference>
<feature type="compositionally biased region" description="Low complexity" evidence="6">
    <location>
        <begin position="616"/>
        <end position="633"/>
    </location>
</feature>
<dbReference type="FunFam" id="3.40.50.300:FF:000006">
    <property type="entry name" value="DNA-binding transcriptional regulator NtrC"/>
    <property type="match status" value="1"/>
</dbReference>
<dbReference type="RefSeq" id="WP_068368932.1">
    <property type="nucleotide sequence ID" value="NZ_CBCSEB010000025.1"/>
</dbReference>
<dbReference type="InterPro" id="IPR003593">
    <property type="entry name" value="AAA+_ATPase"/>
</dbReference>
<dbReference type="STRING" id="206506.AAV32_06220"/>
<dbReference type="SUPFAM" id="SSF46689">
    <property type="entry name" value="Homeodomain-like"/>
    <property type="match status" value="1"/>
</dbReference>
<evidence type="ECO:0000256" key="5">
    <source>
        <dbReference type="ARBA" id="ARBA00023163"/>
    </source>
</evidence>
<keyword evidence="1" id="KW-0547">Nucleotide-binding</keyword>
<dbReference type="PATRIC" id="fig|206506.3.peg.1333"/>
<dbReference type="AlphaFoldDB" id="A0A171KUP6"/>
<evidence type="ECO:0000313" key="10">
    <source>
        <dbReference type="Proteomes" id="UP000078084"/>
    </source>
</evidence>
<dbReference type="InterPro" id="IPR003018">
    <property type="entry name" value="GAF"/>
</dbReference>
<dbReference type="PANTHER" id="PTHR32071:SF77">
    <property type="entry name" value="TRANSCRIPTIONAL REGULATORY PROTEIN"/>
    <property type="match status" value="1"/>
</dbReference>
<dbReference type="Gene3D" id="1.10.8.60">
    <property type="match status" value="1"/>
</dbReference>
<dbReference type="InterPro" id="IPR002078">
    <property type="entry name" value="Sigma_54_int"/>
</dbReference>